<dbReference type="Pfam" id="PF23023">
    <property type="entry name" value="Anti-Pycsar_Apyc1"/>
    <property type="match status" value="1"/>
</dbReference>
<keyword evidence="4 8" id="KW-0479">Metal-binding</keyword>
<dbReference type="NCBIfam" id="NF000801">
    <property type="entry name" value="PRK00055.1-3"/>
    <property type="match status" value="1"/>
</dbReference>
<evidence type="ECO:0000256" key="5">
    <source>
        <dbReference type="ARBA" id="ARBA00022759"/>
    </source>
</evidence>
<dbReference type="HAMAP" id="MF_01818">
    <property type="entry name" value="RNase_Z_BN"/>
    <property type="match status" value="1"/>
</dbReference>
<evidence type="ECO:0000313" key="10">
    <source>
        <dbReference type="Proteomes" id="UP000010420"/>
    </source>
</evidence>
<comment type="caution">
    <text evidence="9">The sequence shown here is derived from an EMBL/GenBank/DDBJ whole genome shotgun (WGS) entry which is preliminary data.</text>
</comment>
<comment type="cofactor">
    <cofactor evidence="8">
        <name>Zn(2+)</name>
        <dbReference type="ChEBI" id="CHEBI:29105"/>
    </cofactor>
    <text evidence="8">Binds 2 Zn(2+) ions.</text>
</comment>
<evidence type="ECO:0000256" key="8">
    <source>
        <dbReference type="HAMAP-Rule" id="MF_01818"/>
    </source>
</evidence>
<evidence type="ECO:0000256" key="7">
    <source>
        <dbReference type="ARBA" id="ARBA00022833"/>
    </source>
</evidence>
<dbReference type="SUPFAM" id="SSF56281">
    <property type="entry name" value="Metallo-hydrolase/oxidoreductase"/>
    <property type="match status" value="1"/>
</dbReference>
<dbReference type="Gene3D" id="3.60.15.10">
    <property type="entry name" value="Ribonuclease Z/Hydroxyacylglutathione hydrolase-like"/>
    <property type="match status" value="1"/>
</dbReference>
<evidence type="ECO:0000256" key="4">
    <source>
        <dbReference type="ARBA" id="ARBA00022723"/>
    </source>
</evidence>
<dbReference type="CDD" id="cd07717">
    <property type="entry name" value="RNaseZ_ZiPD-like_MBL-fold"/>
    <property type="match status" value="1"/>
</dbReference>
<keyword evidence="2 8" id="KW-0819">tRNA processing</keyword>
<dbReference type="InterPro" id="IPR013471">
    <property type="entry name" value="RNase_Z/BN"/>
</dbReference>
<dbReference type="STRING" id="545697.HMPREF0216_03399"/>
<dbReference type="GO" id="GO:0008270">
    <property type="term" value="F:zinc ion binding"/>
    <property type="evidence" value="ECO:0007669"/>
    <property type="project" value="UniProtKB-UniRule"/>
</dbReference>
<keyword evidence="10" id="KW-1185">Reference proteome</keyword>
<accession>L1Q237</accession>
<feature type="active site" description="Proton acceptor" evidence="8">
    <location>
        <position position="65"/>
    </location>
</feature>
<dbReference type="EC" id="3.1.26.11" evidence="8"/>
<reference evidence="9 10" key="1">
    <citation type="submission" date="2012-05" db="EMBL/GenBank/DDBJ databases">
        <authorList>
            <person name="Weinstock G."/>
            <person name="Sodergren E."/>
            <person name="Lobos E.A."/>
            <person name="Fulton L."/>
            <person name="Fulton R."/>
            <person name="Courtney L."/>
            <person name="Fronick C."/>
            <person name="O'Laughlin M."/>
            <person name="Godfrey J."/>
            <person name="Wilson R.M."/>
            <person name="Miner T."/>
            <person name="Farmer C."/>
            <person name="Delehaunty K."/>
            <person name="Cordes M."/>
            <person name="Minx P."/>
            <person name="Tomlinson C."/>
            <person name="Chen J."/>
            <person name="Wollam A."/>
            <person name="Pepin K.H."/>
            <person name="Bhonagiri V."/>
            <person name="Zhang X."/>
            <person name="Suruliraj S."/>
            <person name="Warren W."/>
            <person name="Mitreva M."/>
            <person name="Mardis E.R."/>
            <person name="Wilson R.K."/>
        </authorList>
    </citation>
    <scope>NUCLEOTIDE SEQUENCE [LARGE SCALE GENOMIC DNA]</scope>
    <source>
        <strain evidence="9 10">DSM 1785</strain>
    </source>
</reference>
<feature type="binding site" evidence="8">
    <location>
        <position position="63"/>
    </location>
    <ligand>
        <name>Zn(2+)</name>
        <dbReference type="ChEBI" id="CHEBI:29105"/>
        <label>1</label>
        <note>catalytic</note>
    </ligand>
</feature>
<evidence type="ECO:0000256" key="2">
    <source>
        <dbReference type="ARBA" id="ARBA00022694"/>
    </source>
</evidence>
<keyword evidence="3 8" id="KW-0540">Nuclease</keyword>
<feature type="binding site" evidence="8">
    <location>
        <position position="61"/>
    </location>
    <ligand>
        <name>Zn(2+)</name>
        <dbReference type="ChEBI" id="CHEBI:29105"/>
        <label>1</label>
        <note>catalytic</note>
    </ligand>
</feature>
<dbReference type="HOGENOM" id="CLU_031317_2_1_9"/>
<comment type="subunit">
    <text evidence="1 8">Homodimer.</text>
</comment>
<keyword evidence="5 8" id="KW-0255">Endonuclease</keyword>
<comment type="similarity">
    <text evidence="8">Belongs to the RNase Z family.</text>
</comment>
<dbReference type="AlphaFoldDB" id="L1Q237"/>
<comment type="function">
    <text evidence="8">Zinc phosphodiesterase, which displays some tRNA 3'-processing endonuclease activity. Probably involved in tRNA maturation, by removing a 3'-trailer from precursor tRNA.</text>
</comment>
<dbReference type="NCBIfam" id="TIGR02651">
    <property type="entry name" value="RNase_Z"/>
    <property type="match status" value="1"/>
</dbReference>
<sequence>MVDLCLLGSLGGMPMPYRNLSATLLNFKGRKILIDCGEGTQVSMRIVGWGFKSVDVIMITHCHGDHIVGLPGILATIGNSGRLEPLTIIGPQGITEVVNSLRVIAKYLPYDINIIENPREVNLNVTKENINVVEEKGEIKLTTLEVEHSSPCIGYSFYFRRDRKFSVDKAEKNRVPKILWNKLQKGGIDEVIVYDGKEYTGEMVLGDERRGIKLSLITDSRPKEEMIDFIKESNLFICEGTYGSDLDKDKAIKNKHMTFSEAATIAKEGRCKELLLTHFSPALAEPKEFIENATNIFENTIIGEDRLIKNISFTE</sequence>
<organism evidence="9 10">
    <name type="scientific">Clostridium celatum DSM 1785</name>
    <dbReference type="NCBI Taxonomy" id="545697"/>
    <lineage>
        <taxon>Bacteria</taxon>
        <taxon>Bacillati</taxon>
        <taxon>Bacillota</taxon>
        <taxon>Clostridia</taxon>
        <taxon>Eubacteriales</taxon>
        <taxon>Clostridiaceae</taxon>
        <taxon>Clostridium</taxon>
    </lineage>
</organism>
<feature type="binding site" evidence="8">
    <location>
        <position position="219"/>
    </location>
    <ligand>
        <name>Zn(2+)</name>
        <dbReference type="ChEBI" id="CHEBI:29105"/>
        <label>1</label>
        <note>catalytic</note>
    </ligand>
</feature>
<feature type="binding site" evidence="8">
    <location>
        <position position="65"/>
    </location>
    <ligand>
        <name>Zn(2+)</name>
        <dbReference type="ChEBI" id="CHEBI:29105"/>
        <label>2</label>
        <note>catalytic</note>
    </ligand>
</feature>
<evidence type="ECO:0000256" key="1">
    <source>
        <dbReference type="ARBA" id="ARBA00011738"/>
    </source>
</evidence>
<keyword evidence="7 8" id="KW-0862">Zinc</keyword>
<dbReference type="EMBL" id="AMEZ01000136">
    <property type="protein sequence ID" value="EKY22069.1"/>
    <property type="molecule type" value="Genomic_DNA"/>
</dbReference>
<dbReference type="PANTHER" id="PTHR46018">
    <property type="entry name" value="ZINC PHOSPHODIESTERASE ELAC PROTEIN 1"/>
    <property type="match status" value="1"/>
</dbReference>
<feature type="binding site" evidence="8">
    <location>
        <position position="66"/>
    </location>
    <ligand>
        <name>Zn(2+)</name>
        <dbReference type="ChEBI" id="CHEBI:29105"/>
        <label>2</label>
        <note>catalytic</note>
    </ligand>
</feature>
<comment type="catalytic activity">
    <reaction evidence="8">
        <text>Endonucleolytic cleavage of RNA, removing extra 3' nucleotides from tRNA precursor, generating 3' termini of tRNAs. A 3'-hydroxy group is left at the tRNA terminus and a 5'-phosphoryl group is left at the trailer molecule.</text>
        <dbReference type="EC" id="3.1.26.11"/>
    </reaction>
</comment>
<protein>
    <recommendedName>
        <fullName evidence="8">Ribonuclease Z</fullName>
        <shortName evidence="8">RNase Z</shortName>
        <ecNumber evidence="8">3.1.26.11</ecNumber>
    </recommendedName>
    <alternativeName>
        <fullName evidence="8">tRNA 3 endonuclease</fullName>
    </alternativeName>
    <alternativeName>
        <fullName evidence="8">tRNase Z</fullName>
    </alternativeName>
</protein>
<dbReference type="GO" id="GO:0042781">
    <property type="term" value="F:3'-tRNA processing endoribonuclease activity"/>
    <property type="evidence" value="ECO:0007669"/>
    <property type="project" value="UniProtKB-UniRule"/>
</dbReference>
<dbReference type="PATRIC" id="fig|545697.3.peg.3323"/>
<feature type="binding site" evidence="8">
    <location>
        <position position="219"/>
    </location>
    <ligand>
        <name>Zn(2+)</name>
        <dbReference type="ChEBI" id="CHEBI:29105"/>
        <label>2</label>
        <note>catalytic</note>
    </ligand>
</feature>
<dbReference type="RefSeq" id="WP_005216308.1">
    <property type="nucleotide sequence ID" value="NZ_KB291716.1"/>
</dbReference>
<evidence type="ECO:0000256" key="3">
    <source>
        <dbReference type="ARBA" id="ARBA00022722"/>
    </source>
</evidence>
<gene>
    <name evidence="8" type="primary">rnz</name>
    <name evidence="9" type="ORF">HMPREF0216_03399</name>
</gene>
<dbReference type="PANTHER" id="PTHR46018:SF2">
    <property type="entry name" value="ZINC PHOSPHODIESTERASE ELAC PROTEIN 1"/>
    <property type="match status" value="1"/>
</dbReference>
<feature type="binding site" evidence="8">
    <location>
        <position position="148"/>
    </location>
    <ligand>
        <name>Zn(2+)</name>
        <dbReference type="ChEBI" id="CHEBI:29105"/>
        <label>1</label>
        <note>catalytic</note>
    </ligand>
</feature>
<evidence type="ECO:0000313" key="9">
    <source>
        <dbReference type="EMBL" id="EKY22069.1"/>
    </source>
</evidence>
<proteinExistence type="inferred from homology"/>
<dbReference type="eggNOG" id="COG1234">
    <property type="taxonomic scope" value="Bacteria"/>
</dbReference>
<evidence type="ECO:0000256" key="6">
    <source>
        <dbReference type="ARBA" id="ARBA00022801"/>
    </source>
</evidence>
<feature type="binding site" evidence="8">
    <location>
        <position position="278"/>
    </location>
    <ligand>
        <name>Zn(2+)</name>
        <dbReference type="ChEBI" id="CHEBI:29105"/>
        <label>2</label>
        <note>catalytic</note>
    </ligand>
</feature>
<name>L1Q237_9CLOT</name>
<keyword evidence="6 8" id="KW-0378">Hydrolase</keyword>
<dbReference type="OrthoDB" id="9800940at2"/>
<dbReference type="InterPro" id="IPR036866">
    <property type="entry name" value="RibonucZ/Hydroxyglut_hydro"/>
</dbReference>
<dbReference type="Proteomes" id="UP000010420">
    <property type="component" value="Unassembled WGS sequence"/>
</dbReference>